<reference evidence="1 2" key="1">
    <citation type="submission" date="2017-11" db="EMBL/GenBank/DDBJ databases">
        <title>De novo assembly and phasing of dikaryotic genomes from two isolates of Puccinia coronata f. sp. avenae, the causal agent of oat crown rust.</title>
        <authorList>
            <person name="Miller M.E."/>
            <person name="Zhang Y."/>
            <person name="Omidvar V."/>
            <person name="Sperschneider J."/>
            <person name="Schwessinger B."/>
            <person name="Raley C."/>
            <person name="Palmer J.M."/>
            <person name="Garnica D."/>
            <person name="Upadhyaya N."/>
            <person name="Rathjen J."/>
            <person name="Taylor J.M."/>
            <person name="Park R.F."/>
            <person name="Dodds P.N."/>
            <person name="Hirsch C.D."/>
            <person name="Kianian S.F."/>
            <person name="Figueroa M."/>
        </authorList>
    </citation>
    <scope>NUCLEOTIDE SEQUENCE [LARGE SCALE GENOMIC DNA]</scope>
    <source>
        <strain evidence="1">12SD80</strain>
    </source>
</reference>
<organism evidence="1 2">
    <name type="scientific">Puccinia coronata f. sp. avenae</name>
    <dbReference type="NCBI Taxonomy" id="200324"/>
    <lineage>
        <taxon>Eukaryota</taxon>
        <taxon>Fungi</taxon>
        <taxon>Dikarya</taxon>
        <taxon>Basidiomycota</taxon>
        <taxon>Pucciniomycotina</taxon>
        <taxon>Pucciniomycetes</taxon>
        <taxon>Pucciniales</taxon>
        <taxon>Pucciniaceae</taxon>
        <taxon>Puccinia</taxon>
    </lineage>
</organism>
<dbReference type="EMBL" id="PGCI01000746">
    <property type="protein sequence ID" value="PLW17699.1"/>
    <property type="molecule type" value="Genomic_DNA"/>
</dbReference>
<protein>
    <submittedName>
        <fullName evidence="1">Uncharacterized protein</fullName>
    </submittedName>
</protein>
<sequence>MIAHVMSPHVDNLRDATGVARDLLLTELDTGRQVSVLLAVIHARHSSGAPLPLTKRANFLRPPISIFLQVNNVMVSSQPKMALHATGAAGALASWAFSSVSHKLISSELAAMDSKMTTTWSPSGHSGGNPARFTWNFFSRNYCLFGWSNLV</sequence>
<dbReference type="Proteomes" id="UP000235392">
    <property type="component" value="Unassembled WGS sequence"/>
</dbReference>
<gene>
    <name evidence="1" type="ORF">PCASD_18669</name>
</gene>
<dbReference type="AlphaFoldDB" id="A0A2N5SWT4"/>
<proteinExistence type="predicted"/>
<evidence type="ECO:0000313" key="2">
    <source>
        <dbReference type="Proteomes" id="UP000235392"/>
    </source>
</evidence>
<evidence type="ECO:0000313" key="1">
    <source>
        <dbReference type="EMBL" id="PLW17699.1"/>
    </source>
</evidence>
<accession>A0A2N5SWT4</accession>
<name>A0A2N5SWT4_9BASI</name>
<comment type="caution">
    <text evidence="1">The sequence shown here is derived from an EMBL/GenBank/DDBJ whole genome shotgun (WGS) entry which is preliminary data.</text>
</comment>